<accession>A0A3M3XJ82</accession>
<dbReference type="RefSeq" id="WP_155512288.1">
    <property type="nucleotide sequence ID" value="NZ_CBCRXZ010000001.1"/>
</dbReference>
<proteinExistence type="predicted"/>
<dbReference type="EMBL" id="LS483372">
    <property type="protein sequence ID" value="SQF92738.1"/>
    <property type="molecule type" value="Genomic_DNA"/>
</dbReference>
<evidence type="ECO:0000313" key="2">
    <source>
        <dbReference type="Proteomes" id="UP000248640"/>
    </source>
</evidence>
<dbReference type="AlphaFoldDB" id="A0A3M3XJ82"/>
<organism evidence="1 2">
    <name type="scientific">Pseudomonas fluorescens</name>
    <dbReference type="NCBI Taxonomy" id="294"/>
    <lineage>
        <taxon>Bacteria</taxon>
        <taxon>Pseudomonadati</taxon>
        <taxon>Pseudomonadota</taxon>
        <taxon>Gammaproteobacteria</taxon>
        <taxon>Pseudomonadales</taxon>
        <taxon>Pseudomonadaceae</taxon>
        <taxon>Pseudomonas</taxon>
    </lineage>
</organism>
<dbReference type="GeneID" id="61639911"/>
<reference evidence="1 2" key="1">
    <citation type="submission" date="2018-06" db="EMBL/GenBank/DDBJ databases">
        <authorList>
            <consortium name="Pathogen Informatics"/>
            <person name="Doyle S."/>
        </authorList>
    </citation>
    <scope>NUCLEOTIDE SEQUENCE [LARGE SCALE GENOMIC DNA]</scope>
    <source>
        <strain evidence="1 2">NCTC10038</strain>
    </source>
</reference>
<protein>
    <submittedName>
        <fullName evidence="1">Uncharacterized protein</fullName>
    </submittedName>
</protein>
<name>A0A3M3XJ82_PSEFL</name>
<sequence>MAVTSLDATTALIIEAHACHRQRVFPTRGKSGTAPTLLGPLGNGGN</sequence>
<dbReference type="Proteomes" id="UP000248640">
    <property type="component" value="Chromosome 1"/>
</dbReference>
<gene>
    <name evidence="1" type="ORF">NCTC10038_04191</name>
</gene>
<evidence type="ECO:0000313" key="1">
    <source>
        <dbReference type="EMBL" id="SQF92738.1"/>
    </source>
</evidence>